<dbReference type="PANTHER" id="PTHR35399:SF2">
    <property type="entry name" value="DUF839 DOMAIN-CONTAINING PROTEIN"/>
    <property type="match status" value="1"/>
</dbReference>
<feature type="compositionally biased region" description="Gly residues" evidence="1">
    <location>
        <begin position="423"/>
        <end position="433"/>
    </location>
</feature>
<dbReference type="PANTHER" id="PTHR35399">
    <property type="entry name" value="SLR8030 PROTEIN"/>
    <property type="match status" value="1"/>
</dbReference>
<dbReference type="InterPro" id="IPR008557">
    <property type="entry name" value="PhoX"/>
</dbReference>
<evidence type="ECO:0008006" key="3">
    <source>
        <dbReference type="Google" id="ProtNLM"/>
    </source>
</evidence>
<dbReference type="InterPro" id="IPR011050">
    <property type="entry name" value="Pectin_lyase_fold/virulence"/>
</dbReference>
<dbReference type="SUPFAM" id="SSF63829">
    <property type="entry name" value="Calcium-dependent phosphotriesterase"/>
    <property type="match status" value="1"/>
</dbReference>
<feature type="compositionally biased region" description="Low complexity" evidence="1">
    <location>
        <begin position="438"/>
        <end position="455"/>
    </location>
</feature>
<dbReference type="SUPFAM" id="SSF51126">
    <property type="entry name" value="Pectin lyase-like"/>
    <property type="match status" value="1"/>
</dbReference>
<dbReference type="EMBL" id="HBKQ01011485">
    <property type="protein sequence ID" value="CAE2219403.1"/>
    <property type="molecule type" value="Transcribed_RNA"/>
</dbReference>
<feature type="compositionally biased region" description="Basic and acidic residues" evidence="1">
    <location>
        <begin position="14"/>
        <end position="30"/>
    </location>
</feature>
<evidence type="ECO:0000256" key="1">
    <source>
        <dbReference type="SAM" id="MobiDB-lite"/>
    </source>
</evidence>
<protein>
    <recommendedName>
        <fullName evidence="3">Right handed beta helix domain-containing protein</fullName>
    </recommendedName>
</protein>
<dbReference type="Pfam" id="PF05787">
    <property type="entry name" value="PhoX"/>
    <property type="match status" value="1"/>
</dbReference>
<feature type="region of interest" description="Disordered" evidence="1">
    <location>
        <begin position="1"/>
        <end position="33"/>
    </location>
</feature>
<dbReference type="AlphaFoldDB" id="A0A7S4MF53"/>
<gene>
    <name evidence="2" type="ORF">OAUR00152_LOCUS7743</name>
</gene>
<evidence type="ECO:0000313" key="2">
    <source>
        <dbReference type="EMBL" id="CAE2219403.1"/>
    </source>
</evidence>
<sequence length="1166" mass="126606">MDVINEWSNRKRKAETTRRGIERGQRETRNKAGMMHRASADAHPAALATATDATAVADVDYSRPTESLQVLTGVRGRRRFASRRRRRERTCGGGEDDSVVCEDGVEKLIRRKTTTMEAMAMQGRIREVGPAATVAAYFGFVRVPRRPLRMVRIGRRAPPLWTAWTIRIKSLPARPPLLLMLALLLIITTTQAVVASSLDEERSSSQYPAAAGIASPPLPRLRSLAVVDDDLVEDNILAANHVLPRIASTGNDDYDCPPLPTNKERCATVTGWAKLAEMVAAAQYLPGRRSKNNKNDKNVTNADEAADDGDDPFVPNSGRLVLCPFSIPKLSSAKSIPITGSLSLLCVDENGKTNKKGGGGEEYEPSCVISGGGTHLQIRGRNADAVDVVGFRFGGATKNSIRIGNGGAVKKALEADAAKGEGEGGGIDDGGTAPGPAPKAEQSAGAASSSAASTTRGSNAGLVRICSSTFGRNRYRGKKRSQGGAVRLGPNTRLYVSSSSFRYNSARQGGALYNYGMELVVSDCSFSRNQANKGGAIRSASGSDLTVSDSVFEFNGSKGEGISVSSKQHEKGATSASEDRTVNADTKERQGEWFDAGGNTGRGNGECNGYTEEGPGKFDYCYEFPPAKGKKNKGQGAAGGAIEGIPLTSEPTSRPTRKPTPQPTNKPTVPPEITSEKSSYRYDEDVVLTIRNAKLGPSNWVGLAKRGSGQGGKLPQGVVGRNWKLVCEGSAQQTCKKRNVFSETIEPGLYQGYLLADNVHPYSILASTDPFEVEDPPFQSFRPGKLTVKDQETGLSLSEGLQVRLIGKVGYRLKFDSLEARQGESSMGLHATPDGAGIVRDGSGWIYVSNSEQNDGKGGVYTVHFDGQGRIKDYKQRLGGTTRNCAGGIMPWGSWVSCEEYAGGQCWQVDPKGYRSPARTRLVESHGGNFESVAVDDSDPKNICFFTTEDHEYGALRRFCPSPAYVNRGWDMLHNDGRLDYLEILDGGRFTWTSSLSRGRETANDYFPYSEGVDYHNGKLYLVVKKIKALLVLDLARRTYRKESTASGLMNGGEFYNDPDQAISFGDYLYLTEDGGRSPGVYSRETSTGNYYTIFEPWDQGRFENDETSGLAFSPDNKHMYCMMQRRGYFMDFTRKDGQPFHGGTMMLKYHSMHKPGTVFSEGDVE</sequence>
<accession>A0A7S4MF53</accession>
<name>A0A7S4MF53_9STRA</name>
<feature type="region of interest" description="Disordered" evidence="1">
    <location>
        <begin position="287"/>
        <end position="311"/>
    </location>
</feature>
<feature type="region of interest" description="Disordered" evidence="1">
    <location>
        <begin position="419"/>
        <end position="455"/>
    </location>
</feature>
<feature type="compositionally biased region" description="Pro residues" evidence="1">
    <location>
        <begin position="658"/>
        <end position="670"/>
    </location>
</feature>
<feature type="region of interest" description="Disordered" evidence="1">
    <location>
        <begin position="559"/>
        <end position="584"/>
    </location>
</feature>
<organism evidence="2">
    <name type="scientific">Odontella aurita</name>
    <dbReference type="NCBI Taxonomy" id="265563"/>
    <lineage>
        <taxon>Eukaryota</taxon>
        <taxon>Sar</taxon>
        <taxon>Stramenopiles</taxon>
        <taxon>Ochrophyta</taxon>
        <taxon>Bacillariophyta</taxon>
        <taxon>Mediophyceae</taxon>
        <taxon>Biddulphiophycidae</taxon>
        <taxon>Eupodiscales</taxon>
        <taxon>Odontellaceae</taxon>
        <taxon>Odontella</taxon>
    </lineage>
</organism>
<feature type="region of interest" description="Disordered" evidence="1">
    <location>
        <begin position="629"/>
        <end position="676"/>
    </location>
</feature>
<reference evidence="2" key="1">
    <citation type="submission" date="2021-01" db="EMBL/GenBank/DDBJ databases">
        <authorList>
            <person name="Corre E."/>
            <person name="Pelletier E."/>
            <person name="Niang G."/>
            <person name="Scheremetjew M."/>
            <person name="Finn R."/>
            <person name="Kale V."/>
            <person name="Holt S."/>
            <person name="Cochrane G."/>
            <person name="Meng A."/>
            <person name="Brown T."/>
            <person name="Cohen L."/>
        </authorList>
    </citation>
    <scope>NUCLEOTIDE SEQUENCE</scope>
    <source>
        <strain evidence="2">Isolate 1302-5</strain>
    </source>
</reference>
<proteinExistence type="predicted"/>
<feature type="compositionally biased region" description="Basic and acidic residues" evidence="1">
    <location>
        <begin position="567"/>
        <end position="584"/>
    </location>
</feature>